<reference evidence="2" key="1">
    <citation type="submission" date="2022-03" db="EMBL/GenBank/DDBJ databases">
        <title>Bacterial whole genome sequence for Hymenobacter sp. DH14.</title>
        <authorList>
            <person name="Le V."/>
        </authorList>
    </citation>
    <scope>NUCLEOTIDE SEQUENCE</scope>
    <source>
        <strain evidence="2">DH14</strain>
    </source>
</reference>
<gene>
    <name evidence="2" type="ORF">MON38_01380</name>
</gene>
<accession>A0A9X2AF40</accession>
<dbReference type="GO" id="GO:0005975">
    <property type="term" value="P:carbohydrate metabolic process"/>
    <property type="evidence" value="ECO:0007669"/>
    <property type="project" value="InterPro"/>
</dbReference>
<name>A0A9X2AF40_9BACT</name>
<dbReference type="InterPro" id="IPR017853">
    <property type="entry name" value="GH"/>
</dbReference>
<feature type="chain" id="PRO_5040865179" evidence="1">
    <location>
        <begin position="24"/>
        <end position="130"/>
    </location>
</feature>
<proteinExistence type="predicted"/>
<dbReference type="AlphaFoldDB" id="A0A9X2AF40"/>
<dbReference type="SUPFAM" id="SSF51445">
    <property type="entry name" value="(Trans)glycosidases"/>
    <property type="match status" value="1"/>
</dbReference>
<sequence length="130" mass="15126">MRKRYALLALWLLAQLGSLPASAQTTVKKVVLQAFWWDYYNDTYRFKWADYLTEMAPRLKEMGIDAVWLPPTPKNKNATNDVGYSPFDHYDLGDKFQKGDVRTRFGSKDEFLRLVAVLHANGIEGFRTWC</sequence>
<dbReference type="GO" id="GO:0016787">
    <property type="term" value="F:hydrolase activity"/>
    <property type="evidence" value="ECO:0007669"/>
    <property type="project" value="UniProtKB-KW"/>
</dbReference>
<organism evidence="2 3">
    <name type="scientific">Hymenobacter cyanobacteriorum</name>
    <dbReference type="NCBI Taxonomy" id="2926463"/>
    <lineage>
        <taxon>Bacteria</taxon>
        <taxon>Pseudomonadati</taxon>
        <taxon>Bacteroidota</taxon>
        <taxon>Cytophagia</taxon>
        <taxon>Cytophagales</taxon>
        <taxon>Hymenobacteraceae</taxon>
        <taxon>Hymenobacter</taxon>
    </lineage>
</organism>
<keyword evidence="1" id="KW-0732">Signal</keyword>
<dbReference type="EMBL" id="JALBGC010000001">
    <property type="protein sequence ID" value="MCI1186053.1"/>
    <property type="molecule type" value="Genomic_DNA"/>
</dbReference>
<dbReference type="Proteomes" id="UP001139193">
    <property type="component" value="Unassembled WGS sequence"/>
</dbReference>
<evidence type="ECO:0000256" key="1">
    <source>
        <dbReference type="SAM" id="SignalP"/>
    </source>
</evidence>
<keyword evidence="2" id="KW-0378">Hydrolase</keyword>
<keyword evidence="3" id="KW-1185">Reference proteome</keyword>
<dbReference type="RefSeq" id="WP_241934337.1">
    <property type="nucleotide sequence ID" value="NZ_JALBGC010000001.1"/>
</dbReference>
<feature type="signal peptide" evidence="1">
    <location>
        <begin position="1"/>
        <end position="23"/>
    </location>
</feature>
<evidence type="ECO:0000313" key="3">
    <source>
        <dbReference type="Proteomes" id="UP001139193"/>
    </source>
</evidence>
<evidence type="ECO:0000313" key="2">
    <source>
        <dbReference type="EMBL" id="MCI1186053.1"/>
    </source>
</evidence>
<dbReference type="Gene3D" id="3.20.20.80">
    <property type="entry name" value="Glycosidases"/>
    <property type="match status" value="1"/>
</dbReference>
<protein>
    <submittedName>
        <fullName evidence="2">Alpha-amylase family glycosyl hydrolase</fullName>
    </submittedName>
</protein>
<comment type="caution">
    <text evidence="2">The sequence shown here is derived from an EMBL/GenBank/DDBJ whole genome shotgun (WGS) entry which is preliminary data.</text>
</comment>